<comment type="catalytic activity">
    <reaction evidence="10">
        <text>an alpha-D-Glc-(1-&gt;3)-alpha-D-Man-(1-&gt;2)-alpha-D-Man-(1-&gt;2)-alpha-D-Man-(1-&gt;3)-[alpha-D-Man-(1-&gt;2)-alpha-D-Man-(1-&gt;3)-[alpha-D-Man-(1-&gt;2)-alpha-D-Man-(1-&gt;6)]-alpha-D-Man-(1-&gt;6)]-beta-D-Man-(1-&gt;4)-beta-D-GlcNAc-(1-&gt;4)-alpha-D-GlcNAc-diphospho-di-trans,poly-cis-dolichol + a di-trans,poly-cis-dolichyl beta-D-glucosyl phosphate = an alpha-D-Glc-(1-&gt;3)-alpha-D-Glc-(1-&gt;3)-alpha-D-Man-(1-&gt;2)-alpha-D-Man-(1-&gt;2)-alpha-D-Man-(1-&gt;3)-[alpha-D-Man-(1-&gt;2)-alpha-D-Man-(1-&gt;3)-[alpha-D-Man-(1-&gt;2)-alpha-D-Man-(1-&gt;6)]-alpha-D-Man-(1-&gt;6)]-beta-D-Man-(1-&gt;4)-beta-D-GlcNAc-(1-&gt;4)-alpha-D-GlcNAc-diphospho-di-trans,poly-cis-dolichol + a di-trans,poly-cis-dolichyl phosphate + H(+)</text>
        <dbReference type="Rhea" id="RHEA:31307"/>
        <dbReference type="Rhea" id="RHEA-COMP:19498"/>
        <dbReference type="Rhea" id="RHEA-COMP:19502"/>
        <dbReference type="Rhea" id="RHEA-COMP:19521"/>
        <dbReference type="Rhea" id="RHEA-COMP:19522"/>
        <dbReference type="ChEBI" id="CHEBI:15378"/>
        <dbReference type="ChEBI" id="CHEBI:57525"/>
        <dbReference type="ChEBI" id="CHEBI:57683"/>
        <dbReference type="ChEBI" id="CHEBI:132521"/>
        <dbReference type="ChEBI" id="CHEBI:132522"/>
        <dbReference type="EC" id="2.4.1.265"/>
    </reaction>
    <physiologicalReaction direction="left-to-right" evidence="10">
        <dbReference type="Rhea" id="RHEA:31308"/>
    </physiologicalReaction>
</comment>
<sequence>MGKNSGKETFSNDILFFGLFSKALLFSTYFSTDFEVHRNWLAITHNLPISKWYYEETSEWTLDYPPFFAWFEWSMSWFASFFDPELLKIENLNYASPNTIIFQRLTVLTSELLLFLAVCRFLSTFGYTYRNKVIATLIYLSPGFYFIDHIHFQYNGFLFGILVLSLTEMMKGNVLLSGALFSVLLNFKHIYLYLAPAYFAYILKTYCFTTGSKNKSPSFSFYNLVKMGLVVVSIFIISLGPFAYLGQLGQLATRLFPFKRGLCHAYWAPNFWALYSFLDRVLIQWYKYLGIGLKSEALQSATRGIVGDISYGVLPTPTAAHTFQLTFLTQLPFMISLFRNPNPSRFIGAVVLCGFSSFLFGWHVHEKAILLIIIPYNLLFGKSEVNDHFLMILSITGYFSLFPLLIEVPETPIKLILFTLWSSIILGLAWRRRTNKSFQWIEWSYLLGSFGIQLYTSVLHSILFDSLKYQFFPLMLISVYSAIGVLYSWLGFSWVFLTNNLK</sequence>
<comment type="subcellular location">
    <subcellularLocation>
        <location evidence="1 11">Endoplasmic reticulum membrane</location>
        <topology evidence="1 11">Multi-pass membrane protein</topology>
    </subcellularLocation>
</comment>
<evidence type="ECO:0000256" key="11">
    <source>
        <dbReference type="RuleBase" id="RU363110"/>
    </source>
</evidence>
<feature type="transmembrane region" description="Helical" evidence="11">
    <location>
        <begin position="412"/>
        <end position="431"/>
    </location>
</feature>
<feature type="transmembrane region" description="Helical" evidence="11">
    <location>
        <begin position="443"/>
        <end position="464"/>
    </location>
</feature>
<feature type="transmembrane region" description="Helical" evidence="11">
    <location>
        <begin position="470"/>
        <end position="497"/>
    </location>
</feature>
<evidence type="ECO:0000256" key="3">
    <source>
        <dbReference type="ARBA" id="ARBA00008715"/>
    </source>
</evidence>
<dbReference type="PANTHER" id="PTHR12413:SF2">
    <property type="entry name" value="DOLICHYL PYROPHOSPHATE GLC1MAN9GLCNAC2 ALPHA-1,3-GLUCOSYLTRANSFERASE-RELATED"/>
    <property type="match status" value="1"/>
</dbReference>
<evidence type="ECO:0000256" key="9">
    <source>
        <dbReference type="ARBA" id="ARBA00023136"/>
    </source>
</evidence>
<evidence type="ECO:0000313" key="13">
    <source>
        <dbReference type="Proteomes" id="UP001479436"/>
    </source>
</evidence>
<comment type="pathway">
    <text evidence="2 11">Protein modification; protein glycosylation.</text>
</comment>
<comment type="caution">
    <text evidence="11">Lacks conserved residue(s) required for the propagation of feature annotation.</text>
</comment>
<comment type="similarity">
    <text evidence="3 11">Belongs to the ALG6/ALG8 glucosyltransferase family.</text>
</comment>
<dbReference type="EC" id="2.4.1.-" evidence="11"/>
<evidence type="ECO:0000256" key="6">
    <source>
        <dbReference type="ARBA" id="ARBA00022692"/>
    </source>
</evidence>
<organism evidence="12 13">
    <name type="scientific">Basidiobolus ranarum</name>
    <dbReference type="NCBI Taxonomy" id="34480"/>
    <lineage>
        <taxon>Eukaryota</taxon>
        <taxon>Fungi</taxon>
        <taxon>Fungi incertae sedis</taxon>
        <taxon>Zoopagomycota</taxon>
        <taxon>Entomophthoromycotina</taxon>
        <taxon>Basidiobolomycetes</taxon>
        <taxon>Basidiobolales</taxon>
        <taxon>Basidiobolaceae</taxon>
        <taxon>Basidiobolus</taxon>
    </lineage>
</organism>
<proteinExistence type="inferred from homology"/>
<dbReference type="Proteomes" id="UP001479436">
    <property type="component" value="Unassembled WGS sequence"/>
</dbReference>
<comment type="caution">
    <text evidence="12">The sequence shown here is derived from an EMBL/GenBank/DDBJ whole genome shotgun (WGS) entry which is preliminary data.</text>
</comment>
<protein>
    <recommendedName>
        <fullName evidence="11">Alpha-1,3-glucosyltransferase</fullName>
        <ecNumber evidence="11">2.4.1.-</ecNumber>
    </recommendedName>
</protein>
<dbReference type="PANTHER" id="PTHR12413">
    <property type="entry name" value="DOLICHYL GLYCOSYLTRANSFERASE"/>
    <property type="match status" value="1"/>
</dbReference>
<keyword evidence="8 11" id="KW-1133">Transmembrane helix</keyword>
<keyword evidence="5 11" id="KW-0808">Transferase</keyword>
<evidence type="ECO:0000256" key="4">
    <source>
        <dbReference type="ARBA" id="ARBA00022676"/>
    </source>
</evidence>
<keyword evidence="13" id="KW-1185">Reference proteome</keyword>
<evidence type="ECO:0000256" key="10">
    <source>
        <dbReference type="ARBA" id="ARBA00047346"/>
    </source>
</evidence>
<feature type="transmembrane region" description="Helical" evidence="11">
    <location>
        <begin position="105"/>
        <end position="123"/>
    </location>
</feature>
<evidence type="ECO:0000256" key="2">
    <source>
        <dbReference type="ARBA" id="ARBA00004922"/>
    </source>
</evidence>
<reference evidence="12 13" key="1">
    <citation type="submission" date="2023-04" db="EMBL/GenBank/DDBJ databases">
        <title>Genome of Basidiobolus ranarum AG-B5.</title>
        <authorList>
            <person name="Stajich J.E."/>
            <person name="Carter-House D."/>
            <person name="Gryganskyi A."/>
        </authorList>
    </citation>
    <scope>NUCLEOTIDE SEQUENCE [LARGE SCALE GENOMIC DNA]</scope>
    <source>
        <strain evidence="12 13">AG-B5</strain>
    </source>
</reference>
<dbReference type="Pfam" id="PF03155">
    <property type="entry name" value="Alg6_Alg8"/>
    <property type="match status" value="1"/>
</dbReference>
<keyword evidence="6 11" id="KW-0812">Transmembrane</keyword>
<feature type="transmembrane region" description="Helical" evidence="11">
    <location>
        <begin position="221"/>
        <end position="245"/>
    </location>
</feature>
<feature type="transmembrane region" description="Helical" evidence="11">
    <location>
        <begin position="385"/>
        <end position="406"/>
    </location>
</feature>
<name>A0ABR2WAU2_9FUNG</name>
<evidence type="ECO:0000256" key="5">
    <source>
        <dbReference type="ARBA" id="ARBA00022679"/>
    </source>
</evidence>
<gene>
    <name evidence="12" type="primary">ALG8</name>
    <name evidence="12" type="ORF">K7432_000717</name>
</gene>
<dbReference type="InterPro" id="IPR004856">
    <property type="entry name" value="Glyco_trans_ALG6/ALG8"/>
</dbReference>
<keyword evidence="7 11" id="KW-0256">Endoplasmic reticulum</keyword>
<evidence type="ECO:0000256" key="8">
    <source>
        <dbReference type="ARBA" id="ARBA00022989"/>
    </source>
</evidence>
<dbReference type="GO" id="GO:0042283">
    <property type="term" value="F:dolichyl pyrophosphate Glc1Man9GlcNAc2 alpha-1,3-glucosyltransferase activity"/>
    <property type="evidence" value="ECO:0007669"/>
    <property type="project" value="UniProtKB-EC"/>
</dbReference>
<accession>A0ABR2WAU2</accession>
<evidence type="ECO:0000256" key="1">
    <source>
        <dbReference type="ARBA" id="ARBA00004477"/>
    </source>
</evidence>
<feature type="transmembrane region" description="Helical" evidence="11">
    <location>
        <begin position="159"/>
        <end position="184"/>
    </location>
</feature>
<evidence type="ECO:0000313" key="12">
    <source>
        <dbReference type="EMBL" id="KAK9728894.1"/>
    </source>
</evidence>
<dbReference type="EMBL" id="JASJQH010006889">
    <property type="protein sequence ID" value="KAK9728894.1"/>
    <property type="molecule type" value="Genomic_DNA"/>
</dbReference>
<keyword evidence="4 11" id="KW-0328">Glycosyltransferase</keyword>
<keyword evidence="9 11" id="KW-0472">Membrane</keyword>
<evidence type="ECO:0000256" key="7">
    <source>
        <dbReference type="ARBA" id="ARBA00022824"/>
    </source>
</evidence>